<evidence type="ECO:0000313" key="3">
    <source>
        <dbReference type="EMBL" id="GMH49295.1"/>
    </source>
</evidence>
<evidence type="ECO:0000256" key="1">
    <source>
        <dbReference type="ARBA" id="ARBA00023157"/>
    </source>
</evidence>
<proteinExistence type="predicted"/>
<reference evidence="3" key="1">
    <citation type="submission" date="2022-07" db="EMBL/GenBank/DDBJ databases">
        <title>Genome analysis of Parmales, a sister group of diatoms, reveals the evolutionary specialization of diatoms from phago-mixotrophs to photoautotrophs.</title>
        <authorList>
            <person name="Ban H."/>
            <person name="Sato S."/>
            <person name="Yoshikawa S."/>
            <person name="Kazumasa Y."/>
            <person name="Nakamura Y."/>
            <person name="Ichinomiya M."/>
            <person name="Saitoh K."/>
            <person name="Sato N."/>
            <person name="Blanc-Mathieu R."/>
            <person name="Endo H."/>
            <person name="Kuwata A."/>
            <person name="Ogata H."/>
        </authorList>
    </citation>
    <scope>NUCLEOTIDE SEQUENCE</scope>
</reference>
<dbReference type="PROSITE" id="PS00194">
    <property type="entry name" value="THIOREDOXIN_1"/>
    <property type="match status" value="1"/>
</dbReference>
<feature type="domain" description="Thioredoxin" evidence="2">
    <location>
        <begin position="1"/>
        <end position="115"/>
    </location>
</feature>
<accession>A0A9W7DP65</accession>
<dbReference type="PROSITE" id="PS51352">
    <property type="entry name" value="THIOREDOXIN_2"/>
    <property type="match status" value="1"/>
</dbReference>
<dbReference type="CDD" id="cd02947">
    <property type="entry name" value="TRX_family"/>
    <property type="match status" value="1"/>
</dbReference>
<comment type="caution">
    <text evidence="3">The sequence shown here is derived from an EMBL/GenBank/DDBJ whole genome shotgun (WGS) entry which is preliminary data.</text>
</comment>
<dbReference type="InterPro" id="IPR017937">
    <property type="entry name" value="Thioredoxin_CS"/>
</dbReference>
<keyword evidence="1" id="KW-1015">Disulfide bond</keyword>
<dbReference type="PRINTS" id="PR00421">
    <property type="entry name" value="THIOREDOXIN"/>
</dbReference>
<dbReference type="OrthoDB" id="2121326at2759"/>
<sequence>MNLVPQWLQFKLSLRVVSITPRQERASSLVVVDYSTTWCGPCKVIAPKFEELSEQYPESIFLKVIGDSSSSASSLMKRESVRTVPAFHFFKDGVKIDVVNGANAEALEQAIKKHA</sequence>
<dbReference type="InterPro" id="IPR013766">
    <property type="entry name" value="Thioredoxin_domain"/>
</dbReference>
<dbReference type="InterPro" id="IPR036249">
    <property type="entry name" value="Thioredoxin-like_sf"/>
</dbReference>
<keyword evidence="4" id="KW-1185">Reference proteome</keyword>
<dbReference type="AlphaFoldDB" id="A0A9W7DP65"/>
<dbReference type="SUPFAM" id="SSF52833">
    <property type="entry name" value="Thioredoxin-like"/>
    <property type="match status" value="1"/>
</dbReference>
<dbReference type="PANTHER" id="PTHR46115">
    <property type="entry name" value="THIOREDOXIN-LIKE PROTEIN 1"/>
    <property type="match status" value="1"/>
</dbReference>
<dbReference type="Proteomes" id="UP001165082">
    <property type="component" value="Unassembled WGS sequence"/>
</dbReference>
<dbReference type="Gene3D" id="3.40.30.10">
    <property type="entry name" value="Glutaredoxin"/>
    <property type="match status" value="1"/>
</dbReference>
<dbReference type="Pfam" id="PF00085">
    <property type="entry name" value="Thioredoxin"/>
    <property type="match status" value="1"/>
</dbReference>
<gene>
    <name evidence="3" type="ORF">TrRE_jg3643</name>
</gene>
<dbReference type="EMBL" id="BRXZ01000628">
    <property type="protein sequence ID" value="GMH49295.1"/>
    <property type="molecule type" value="Genomic_DNA"/>
</dbReference>
<evidence type="ECO:0000259" key="2">
    <source>
        <dbReference type="PROSITE" id="PS51352"/>
    </source>
</evidence>
<evidence type="ECO:0000313" key="4">
    <source>
        <dbReference type="Proteomes" id="UP001165082"/>
    </source>
</evidence>
<protein>
    <recommendedName>
        <fullName evidence="2">Thioredoxin domain-containing protein</fullName>
    </recommendedName>
</protein>
<name>A0A9W7DP65_9STRA</name>
<organism evidence="3 4">
    <name type="scientific">Triparma retinervis</name>
    <dbReference type="NCBI Taxonomy" id="2557542"/>
    <lineage>
        <taxon>Eukaryota</taxon>
        <taxon>Sar</taxon>
        <taxon>Stramenopiles</taxon>
        <taxon>Ochrophyta</taxon>
        <taxon>Bolidophyceae</taxon>
        <taxon>Parmales</taxon>
        <taxon>Triparmaceae</taxon>
        <taxon>Triparma</taxon>
    </lineage>
</organism>